<dbReference type="PANTHER" id="PTHR43316:SF3">
    <property type="entry name" value="HALOACID DEHALOGENASE, TYPE II (AFU_ORTHOLOGUE AFUA_2G07750)-RELATED"/>
    <property type="match status" value="1"/>
</dbReference>
<dbReference type="InterPro" id="IPR006439">
    <property type="entry name" value="HAD-SF_hydro_IA"/>
</dbReference>
<name>A0A0W8I532_9MICO</name>
<organism evidence="3 4">
    <name type="scientific">Serinicoccus chungangensis</name>
    <dbReference type="NCBI Taxonomy" id="767452"/>
    <lineage>
        <taxon>Bacteria</taxon>
        <taxon>Bacillati</taxon>
        <taxon>Actinomycetota</taxon>
        <taxon>Actinomycetes</taxon>
        <taxon>Micrococcales</taxon>
        <taxon>Ornithinimicrobiaceae</taxon>
        <taxon>Serinicoccus</taxon>
    </lineage>
</organism>
<dbReference type="PANTHER" id="PTHR43316">
    <property type="entry name" value="HYDROLASE, HALOACID DELAHOGENASE-RELATED"/>
    <property type="match status" value="1"/>
</dbReference>
<dbReference type="Gene3D" id="1.10.150.240">
    <property type="entry name" value="Putative phosphatase, domain 2"/>
    <property type="match status" value="1"/>
</dbReference>
<dbReference type="SUPFAM" id="SSF56784">
    <property type="entry name" value="HAD-like"/>
    <property type="match status" value="1"/>
</dbReference>
<dbReference type="InterPro" id="IPR023198">
    <property type="entry name" value="PGP-like_dom2"/>
</dbReference>
<dbReference type="STRING" id="767452.AVL62_00820"/>
<evidence type="ECO:0000256" key="2">
    <source>
        <dbReference type="ARBA" id="ARBA00022801"/>
    </source>
</evidence>
<evidence type="ECO:0000313" key="4">
    <source>
        <dbReference type="Proteomes" id="UP000054837"/>
    </source>
</evidence>
<proteinExistence type="inferred from homology"/>
<dbReference type="OrthoDB" id="3774052at2"/>
<accession>A0A0W8I532</accession>
<dbReference type="InterPro" id="IPR036412">
    <property type="entry name" value="HAD-like_sf"/>
</dbReference>
<dbReference type="Proteomes" id="UP000054837">
    <property type="component" value="Unassembled WGS sequence"/>
</dbReference>
<dbReference type="RefSeq" id="WP_058891384.1">
    <property type="nucleotide sequence ID" value="NZ_LQBL01000028.1"/>
</dbReference>
<dbReference type="EMBL" id="LQBL01000028">
    <property type="protein sequence ID" value="KUG53376.1"/>
    <property type="molecule type" value="Genomic_DNA"/>
</dbReference>
<reference evidence="3 4" key="1">
    <citation type="submission" date="2015-12" db="EMBL/GenBank/DDBJ databases">
        <title>Serinicoccus chungangenesis strain CD08_5 genome sequencing and assembly.</title>
        <authorList>
            <person name="Chander A.M."/>
            <person name="Kaur G."/>
            <person name="Nair G.R."/>
            <person name="Dhawan D.K."/>
            <person name="Kochhar R.K."/>
            <person name="Mayilraj S."/>
            <person name="Bhadada S.K."/>
        </authorList>
    </citation>
    <scope>NUCLEOTIDE SEQUENCE [LARGE SCALE GENOMIC DNA]</scope>
    <source>
        <strain evidence="3 4">CD08_5</strain>
    </source>
</reference>
<keyword evidence="4" id="KW-1185">Reference proteome</keyword>
<dbReference type="InterPro" id="IPR006328">
    <property type="entry name" value="2-HAD"/>
</dbReference>
<dbReference type="GO" id="GO:0019120">
    <property type="term" value="F:hydrolase activity, acting on acid halide bonds, in C-halide compounds"/>
    <property type="evidence" value="ECO:0007669"/>
    <property type="project" value="InterPro"/>
</dbReference>
<comment type="similarity">
    <text evidence="1">Belongs to the HAD-like hydrolase superfamily. S-2-haloalkanoic acid dehalogenase family.</text>
</comment>
<dbReference type="SFLD" id="SFLDG01129">
    <property type="entry name" value="C1.5:_HAD__Beta-PGM__Phosphata"/>
    <property type="match status" value="1"/>
</dbReference>
<dbReference type="PRINTS" id="PR00413">
    <property type="entry name" value="HADHALOGNASE"/>
</dbReference>
<evidence type="ECO:0000256" key="1">
    <source>
        <dbReference type="ARBA" id="ARBA00008106"/>
    </source>
</evidence>
<dbReference type="InterPro" id="IPR051540">
    <property type="entry name" value="S-2-haloacid_dehalogenase"/>
</dbReference>
<keyword evidence="2" id="KW-0378">Hydrolase</keyword>
<comment type="caution">
    <text evidence="3">The sequence shown here is derived from an EMBL/GenBank/DDBJ whole genome shotgun (WGS) entry which is preliminary data.</text>
</comment>
<dbReference type="Gene3D" id="3.40.50.1000">
    <property type="entry name" value="HAD superfamily/HAD-like"/>
    <property type="match status" value="1"/>
</dbReference>
<dbReference type="InterPro" id="IPR023214">
    <property type="entry name" value="HAD_sf"/>
</dbReference>
<dbReference type="SFLD" id="SFLDS00003">
    <property type="entry name" value="Haloacid_Dehalogenase"/>
    <property type="match status" value="1"/>
</dbReference>
<sequence length="227" mass="24199">MTTAPAVLVFDVNETLSDMSPMADRFVEVGAPGAMATTWFASLLRDGFALTAAGDNPRFADVGRAVLRPMLARELRHTEVEGAVEHVLGGFGRLALHPDVEAGVRRLHDAGVRLVTLSNGSTAVAQGLLERAGLLDRFERLLTVEDAPRWKPAPESYAYALEVCGVAPADAMLVAVHPWDLHGARAAGLRTAWVERGTARYPGHMAAPELTVSGIDDLARRLGASEG</sequence>
<protein>
    <submittedName>
        <fullName evidence="3">Haloacid dehalogenase</fullName>
    </submittedName>
</protein>
<dbReference type="AlphaFoldDB" id="A0A0W8I532"/>
<gene>
    <name evidence="3" type="ORF">AVL62_00820</name>
</gene>
<evidence type="ECO:0000313" key="3">
    <source>
        <dbReference type="EMBL" id="KUG53376.1"/>
    </source>
</evidence>
<dbReference type="Pfam" id="PF00702">
    <property type="entry name" value="Hydrolase"/>
    <property type="match status" value="1"/>
</dbReference>
<dbReference type="CDD" id="cd02588">
    <property type="entry name" value="HAD_L2-DEX"/>
    <property type="match status" value="1"/>
</dbReference>
<dbReference type="NCBIfam" id="TIGR01428">
    <property type="entry name" value="HAD_type_II"/>
    <property type="match status" value="1"/>
</dbReference>